<reference evidence="2" key="1">
    <citation type="submission" date="2021-01" db="EMBL/GenBank/DDBJ databases">
        <authorList>
            <person name="Eckstrom K.M.E."/>
        </authorList>
    </citation>
    <scope>NUCLEOTIDE SEQUENCE</scope>
    <source>
        <strain evidence="2">UVCC 0001</strain>
    </source>
</reference>
<feature type="region of interest" description="Disordered" evidence="1">
    <location>
        <begin position="59"/>
        <end position="79"/>
    </location>
</feature>
<dbReference type="Proteomes" id="UP001255856">
    <property type="component" value="Unassembled WGS sequence"/>
</dbReference>
<keyword evidence="3" id="KW-1185">Reference proteome</keyword>
<dbReference type="EMBL" id="JASFZW010000013">
    <property type="protein sequence ID" value="KAK2075834.1"/>
    <property type="molecule type" value="Genomic_DNA"/>
</dbReference>
<dbReference type="AlphaFoldDB" id="A0AAD9IEX2"/>
<dbReference type="Gene3D" id="6.10.250.1630">
    <property type="match status" value="1"/>
</dbReference>
<name>A0AAD9IEX2_PROWI</name>
<comment type="caution">
    <text evidence="2">The sequence shown here is derived from an EMBL/GenBank/DDBJ whole genome shotgun (WGS) entry which is preliminary data.</text>
</comment>
<gene>
    <name evidence="2" type="ORF">QBZ16_001575</name>
</gene>
<protein>
    <submittedName>
        <fullName evidence="2">Uncharacterized protein</fullName>
    </submittedName>
</protein>
<accession>A0AAD9IEX2</accession>
<evidence type="ECO:0000313" key="3">
    <source>
        <dbReference type="Proteomes" id="UP001255856"/>
    </source>
</evidence>
<evidence type="ECO:0000313" key="2">
    <source>
        <dbReference type="EMBL" id="KAK2075834.1"/>
    </source>
</evidence>
<sequence length="189" mass="19984">MRRGGASAASSVLAASDIDPAVLADLPEEVAGEILSSFTSAQRQRLQLAVGRLRRAKAAQSARDRDRDEDLEGRSAGAAPAARMAGLPVELRRVLADVEAPLPGAAEAVVLSLQGPDADWIRVADAMAWRLTQATRLDLEGVASALRTLSRAPLAPDACELVQARIVNVTQRAVQARYGAPLLLKSFLD</sequence>
<evidence type="ECO:0000256" key="1">
    <source>
        <dbReference type="SAM" id="MobiDB-lite"/>
    </source>
</evidence>
<organism evidence="2 3">
    <name type="scientific">Prototheca wickerhamii</name>
    <dbReference type="NCBI Taxonomy" id="3111"/>
    <lineage>
        <taxon>Eukaryota</taxon>
        <taxon>Viridiplantae</taxon>
        <taxon>Chlorophyta</taxon>
        <taxon>core chlorophytes</taxon>
        <taxon>Trebouxiophyceae</taxon>
        <taxon>Chlorellales</taxon>
        <taxon>Chlorellaceae</taxon>
        <taxon>Prototheca</taxon>
    </lineage>
</organism>
<proteinExistence type="predicted"/>